<comment type="similarity">
    <text evidence="1">Belongs to the enoyl-CoA hydratase/isomerase family.</text>
</comment>
<dbReference type="PANTHER" id="PTHR43602">
    <property type="match status" value="1"/>
</dbReference>
<dbReference type="Pfam" id="PF00378">
    <property type="entry name" value="ECH_1"/>
    <property type="match status" value="1"/>
</dbReference>
<dbReference type="InterPro" id="IPR014748">
    <property type="entry name" value="Enoyl-CoA_hydra_C"/>
</dbReference>
<accession>A0A517QYA8</accession>
<gene>
    <name evidence="7" type="primary">paaF</name>
    <name evidence="7" type="ORF">Pan189_09820</name>
</gene>
<evidence type="ECO:0000256" key="3">
    <source>
        <dbReference type="ARBA" id="ARBA00022946"/>
    </source>
</evidence>
<dbReference type="InterPro" id="IPR029045">
    <property type="entry name" value="ClpP/crotonase-like_dom_sf"/>
</dbReference>
<dbReference type="OrthoDB" id="370015at2"/>
<keyword evidence="2" id="KW-0276">Fatty acid metabolism</keyword>
<dbReference type="PANTHER" id="PTHR43602:SF1">
    <property type="entry name" value="ENOYL-COA HYDRATASE DOMAIN-CONTAINING PROTEIN 3, MITOCHONDRIAL"/>
    <property type="match status" value="1"/>
</dbReference>
<dbReference type="CDD" id="cd06558">
    <property type="entry name" value="crotonase-like"/>
    <property type="match status" value="1"/>
</dbReference>
<evidence type="ECO:0000256" key="4">
    <source>
        <dbReference type="ARBA" id="ARBA00023098"/>
    </source>
</evidence>
<dbReference type="InterPro" id="IPR001753">
    <property type="entry name" value="Enoyl-CoA_hydra/iso"/>
</dbReference>
<evidence type="ECO:0000256" key="2">
    <source>
        <dbReference type="ARBA" id="ARBA00022832"/>
    </source>
</evidence>
<dbReference type="SUPFAM" id="SSF52096">
    <property type="entry name" value="ClpP/crotonase"/>
    <property type="match status" value="1"/>
</dbReference>
<dbReference type="InterPro" id="IPR052377">
    <property type="entry name" value="Mitochondrial_ECH-domain"/>
</dbReference>
<dbReference type="Proteomes" id="UP000317318">
    <property type="component" value="Chromosome"/>
</dbReference>
<reference evidence="7 8" key="1">
    <citation type="submission" date="2019-02" db="EMBL/GenBank/DDBJ databases">
        <title>Deep-cultivation of Planctomycetes and their phenomic and genomic characterization uncovers novel biology.</title>
        <authorList>
            <person name="Wiegand S."/>
            <person name="Jogler M."/>
            <person name="Boedeker C."/>
            <person name="Pinto D."/>
            <person name="Vollmers J."/>
            <person name="Rivas-Marin E."/>
            <person name="Kohn T."/>
            <person name="Peeters S.H."/>
            <person name="Heuer A."/>
            <person name="Rast P."/>
            <person name="Oberbeckmann S."/>
            <person name="Bunk B."/>
            <person name="Jeske O."/>
            <person name="Meyerdierks A."/>
            <person name="Storesund J.E."/>
            <person name="Kallscheuer N."/>
            <person name="Luecker S."/>
            <person name="Lage O.M."/>
            <person name="Pohl T."/>
            <person name="Merkel B.J."/>
            <person name="Hornburger P."/>
            <person name="Mueller R.-W."/>
            <person name="Bruemmer F."/>
            <person name="Labrenz M."/>
            <person name="Spormann A.M."/>
            <person name="Op den Camp H."/>
            <person name="Overmann J."/>
            <person name="Amann R."/>
            <person name="Jetten M.S.M."/>
            <person name="Mascher T."/>
            <person name="Medema M.H."/>
            <person name="Devos D.P."/>
            <person name="Kaster A.-K."/>
            <person name="Ovreas L."/>
            <person name="Rohde M."/>
            <person name="Galperin M.Y."/>
            <person name="Jogler C."/>
        </authorList>
    </citation>
    <scope>NUCLEOTIDE SEQUENCE [LARGE SCALE GENOMIC DNA]</scope>
    <source>
        <strain evidence="7 8">Pan189</strain>
    </source>
</reference>
<comment type="function">
    <text evidence="5">May play a role in fatty acid biosynthesis and insulin sensitivity.</text>
</comment>
<dbReference type="EMBL" id="CP036268">
    <property type="protein sequence ID" value="QDT36622.1"/>
    <property type="molecule type" value="Genomic_DNA"/>
</dbReference>
<keyword evidence="4" id="KW-0443">Lipid metabolism</keyword>
<keyword evidence="7" id="KW-0456">Lyase</keyword>
<evidence type="ECO:0000256" key="1">
    <source>
        <dbReference type="ARBA" id="ARBA00005254"/>
    </source>
</evidence>
<protein>
    <recommendedName>
        <fullName evidence="6">Enoyl-CoA hydratase domain-containing protein 3, mitochondrial</fullName>
    </recommendedName>
</protein>
<evidence type="ECO:0000256" key="5">
    <source>
        <dbReference type="ARBA" id="ARBA00037410"/>
    </source>
</evidence>
<dbReference type="NCBIfam" id="NF006008">
    <property type="entry name" value="PRK08139.1"/>
    <property type="match status" value="1"/>
</dbReference>
<dbReference type="GO" id="GO:0016836">
    <property type="term" value="F:hydro-lyase activity"/>
    <property type="evidence" value="ECO:0007669"/>
    <property type="project" value="TreeGrafter"/>
</dbReference>
<keyword evidence="8" id="KW-1185">Reference proteome</keyword>
<sequence>MDELLVSSQHGVTTLTLNRPEKRNALSHSLLVEIDEALDRIASDEESRVVVLAANGPAFCAGHDLKEMTGRPEEEYRELFSTCSRVMQKLRSLPQPVIGRVHALATAAGCQLAAACDLVIAADEAWFATPGVKIGLFCSTPMVPLVRSVGPKVAMEMLLTGVPISARRAYEVGLVNRVAPTEELDAIIAEYCTAILASSPLTLAIGKQAFYEQLCLSESEAYGDATDIMVQNALKDDAQEGMTAFLEKRKPEWTGT</sequence>
<evidence type="ECO:0000313" key="7">
    <source>
        <dbReference type="EMBL" id="QDT36622.1"/>
    </source>
</evidence>
<dbReference type="Gene3D" id="3.90.226.10">
    <property type="entry name" value="2-enoyl-CoA Hydratase, Chain A, domain 1"/>
    <property type="match status" value="1"/>
</dbReference>
<dbReference type="Gene3D" id="1.10.12.10">
    <property type="entry name" value="Lyase 2-enoyl-coa Hydratase, Chain A, domain 2"/>
    <property type="match status" value="1"/>
</dbReference>
<proteinExistence type="inferred from homology"/>
<name>A0A517QYA8_9PLAN</name>
<dbReference type="AlphaFoldDB" id="A0A517QYA8"/>
<evidence type="ECO:0000256" key="6">
    <source>
        <dbReference type="ARBA" id="ARBA00040545"/>
    </source>
</evidence>
<evidence type="ECO:0000313" key="8">
    <source>
        <dbReference type="Proteomes" id="UP000317318"/>
    </source>
</evidence>
<dbReference type="RefSeq" id="WP_145362811.1">
    <property type="nucleotide sequence ID" value="NZ_CP036268.1"/>
</dbReference>
<keyword evidence="3" id="KW-0809">Transit peptide</keyword>
<dbReference type="GO" id="GO:0006631">
    <property type="term" value="P:fatty acid metabolic process"/>
    <property type="evidence" value="ECO:0007669"/>
    <property type="project" value="UniProtKB-KW"/>
</dbReference>
<dbReference type="KEGG" id="svp:Pan189_09820"/>
<organism evidence="7 8">
    <name type="scientific">Stratiformator vulcanicus</name>
    <dbReference type="NCBI Taxonomy" id="2527980"/>
    <lineage>
        <taxon>Bacteria</taxon>
        <taxon>Pseudomonadati</taxon>
        <taxon>Planctomycetota</taxon>
        <taxon>Planctomycetia</taxon>
        <taxon>Planctomycetales</taxon>
        <taxon>Planctomycetaceae</taxon>
        <taxon>Stratiformator</taxon>
    </lineage>
</organism>